<dbReference type="Pfam" id="PF18765">
    <property type="entry name" value="Polbeta"/>
    <property type="match status" value="1"/>
</dbReference>
<organism evidence="2 3">
    <name type="scientific">Rickettsia asembonensis</name>
    <dbReference type="NCBI Taxonomy" id="1068590"/>
    <lineage>
        <taxon>Bacteria</taxon>
        <taxon>Pseudomonadati</taxon>
        <taxon>Pseudomonadota</taxon>
        <taxon>Alphaproteobacteria</taxon>
        <taxon>Rickettsiales</taxon>
        <taxon>Rickettsiaceae</taxon>
        <taxon>Rickettsieae</taxon>
        <taxon>Rickettsia</taxon>
        <taxon>spotted fever group</taxon>
    </lineage>
</organism>
<dbReference type="AlphaFoldDB" id="A0A0C2LZG2"/>
<feature type="domain" description="Polymerase beta nucleotidyltransferase" evidence="1">
    <location>
        <begin position="15"/>
        <end position="97"/>
    </location>
</feature>
<protein>
    <submittedName>
        <fullName evidence="2">Nucleotidyltransferase</fullName>
    </submittedName>
</protein>
<keyword evidence="3" id="KW-1185">Reference proteome</keyword>
<dbReference type="GO" id="GO:0016740">
    <property type="term" value="F:transferase activity"/>
    <property type="evidence" value="ECO:0007669"/>
    <property type="project" value="UniProtKB-KW"/>
</dbReference>
<dbReference type="InterPro" id="IPR043519">
    <property type="entry name" value="NT_sf"/>
</dbReference>
<accession>A0A0C2LZG2</accession>
<gene>
    <name evidence="2" type="ORF">SB78_03410</name>
</gene>
<reference evidence="2 3" key="1">
    <citation type="submission" date="2014-12" db="EMBL/GenBank/DDBJ databases">
        <title>Whole genome sequence of Candidatus Rickettsia asemboensis strain NMRCii isolated from cat fleas in west Kenya.</title>
        <authorList>
            <person name="Jima D."/>
            <person name="Luce-Fedrow A."/>
            <person name="Yang Y."/>
            <person name="Maina A.N."/>
            <person name="Snesrud E.C."/>
            <person name="Jarman R.G."/>
            <person name="Richards A.L."/>
            <person name="Hang J."/>
        </authorList>
    </citation>
    <scope>NUCLEOTIDE SEQUENCE [LARGE SCALE GENOMIC DNA]</scope>
    <source>
        <strain evidence="2 3">NMRCii</strain>
    </source>
</reference>
<dbReference type="CDD" id="cd05403">
    <property type="entry name" value="NT_KNTase_like"/>
    <property type="match status" value="1"/>
</dbReference>
<dbReference type="RefSeq" id="WP_041078718.1">
    <property type="nucleotide sequence ID" value="NZ_CP116496.1"/>
</dbReference>
<dbReference type="Gene3D" id="3.30.460.10">
    <property type="entry name" value="Beta Polymerase, domain 2"/>
    <property type="match status" value="1"/>
</dbReference>
<dbReference type="EMBL" id="JWSW01000021">
    <property type="protein sequence ID" value="KIJ88817.1"/>
    <property type="molecule type" value="Genomic_DNA"/>
</dbReference>
<name>A0A0C2LZG2_9RICK</name>
<evidence type="ECO:0000313" key="2">
    <source>
        <dbReference type="EMBL" id="KIJ88817.1"/>
    </source>
</evidence>
<sequence length="100" mass="11711">MNSITEYSFLTNLTKLPFIEEIWLFGSRGRGDNHERADIDIAILCPNANEDDWHQVLDIIDDADTLLKIDCVRFDTLNDDDKLKQNIINFKKILYKKCLH</sequence>
<dbReference type="InterPro" id="IPR041633">
    <property type="entry name" value="Polbeta"/>
</dbReference>
<dbReference type="Proteomes" id="UP000031952">
    <property type="component" value="Unassembled WGS sequence"/>
</dbReference>
<proteinExistence type="predicted"/>
<comment type="caution">
    <text evidence="2">The sequence shown here is derived from an EMBL/GenBank/DDBJ whole genome shotgun (WGS) entry which is preliminary data.</text>
</comment>
<evidence type="ECO:0000313" key="3">
    <source>
        <dbReference type="Proteomes" id="UP000031952"/>
    </source>
</evidence>
<keyword evidence="2" id="KW-0808">Transferase</keyword>
<dbReference type="SUPFAM" id="SSF81301">
    <property type="entry name" value="Nucleotidyltransferase"/>
    <property type="match status" value="1"/>
</dbReference>
<evidence type="ECO:0000259" key="1">
    <source>
        <dbReference type="Pfam" id="PF18765"/>
    </source>
</evidence>